<dbReference type="AlphaFoldDB" id="A0A094ZJA7"/>
<dbReference type="EMBL" id="KL250624">
    <property type="protein sequence ID" value="KGB34655.1"/>
    <property type="molecule type" value="Genomic_DNA"/>
</dbReference>
<dbReference type="Gene3D" id="2.60.40.10">
    <property type="entry name" value="Immunoglobulins"/>
    <property type="match status" value="1"/>
</dbReference>
<organism evidence="1">
    <name type="scientific">Schistosoma haematobium</name>
    <name type="common">Blood fluke</name>
    <dbReference type="NCBI Taxonomy" id="6185"/>
    <lineage>
        <taxon>Eukaryota</taxon>
        <taxon>Metazoa</taxon>
        <taxon>Spiralia</taxon>
        <taxon>Lophotrochozoa</taxon>
        <taxon>Platyhelminthes</taxon>
        <taxon>Trematoda</taxon>
        <taxon>Digenea</taxon>
        <taxon>Strigeidida</taxon>
        <taxon>Schistosomatoidea</taxon>
        <taxon>Schistosomatidae</taxon>
        <taxon>Schistosoma</taxon>
    </lineage>
</organism>
<proteinExistence type="predicted"/>
<evidence type="ECO:0000313" key="1">
    <source>
        <dbReference type="EMBL" id="KGB34655.1"/>
    </source>
</evidence>
<dbReference type="GO" id="GO:0015631">
    <property type="term" value="F:tubulin binding"/>
    <property type="evidence" value="ECO:0007669"/>
    <property type="project" value="TreeGrafter"/>
</dbReference>
<dbReference type="GO" id="GO:0005737">
    <property type="term" value="C:cytoplasm"/>
    <property type="evidence" value="ECO:0007669"/>
    <property type="project" value="TreeGrafter"/>
</dbReference>
<sequence>IRPKFKLLPNDNLNFHTVLIGQIKRIEIKIQNLTQTSTFWSIQQYDINIVVSLSLSLPIYIYINEHNEDNVFMANKISGYLNPFSSNEDGYFDLITVEFKPRKSIQYETIWKFEGILGEEVQMIKLTGTGTFNEYYHTFY</sequence>
<reference evidence="1" key="1">
    <citation type="journal article" date="2012" name="Nat. Genet.">
        <title>Whole-genome sequence of Schistosoma haematobium.</title>
        <authorList>
            <person name="Young N.D."/>
            <person name="Jex A.R."/>
            <person name="Li B."/>
            <person name="Liu S."/>
            <person name="Yang L."/>
            <person name="Xiong Z."/>
            <person name="Li Y."/>
            <person name="Cantacessi C."/>
            <person name="Hall R.S."/>
            <person name="Xu X."/>
            <person name="Chen F."/>
            <person name="Wu X."/>
            <person name="Zerlotini A."/>
            <person name="Oliveira G."/>
            <person name="Hofmann A."/>
            <person name="Zhang G."/>
            <person name="Fang X."/>
            <person name="Kang Y."/>
            <person name="Campbell B.E."/>
            <person name="Loukas A."/>
            <person name="Ranganathan S."/>
            <person name="Rollinson D."/>
            <person name="Rinaldi G."/>
            <person name="Brindley P.J."/>
            <person name="Yang H."/>
            <person name="Wang J."/>
            <person name="Wang J."/>
            <person name="Gasser R.B."/>
        </authorList>
    </citation>
    <scope>NUCLEOTIDE SEQUENCE [LARGE SCALE GENOMIC DNA]</scope>
</reference>
<dbReference type="GO" id="GO:0005929">
    <property type="term" value="C:cilium"/>
    <property type="evidence" value="ECO:0007669"/>
    <property type="project" value="TreeGrafter"/>
</dbReference>
<dbReference type="InterPro" id="IPR033304">
    <property type="entry name" value="DLEC1"/>
</dbReference>
<dbReference type="STRING" id="6185.A0A094ZJA7"/>
<dbReference type="PANTHER" id="PTHR46348">
    <property type="entry name" value="DELETED IN LUNG AND ESOPHAGEAL CANCER PROTEIN 1"/>
    <property type="match status" value="1"/>
</dbReference>
<protein>
    <submittedName>
        <fullName evidence="1">Uncharacterized protein</fullName>
    </submittedName>
</protein>
<name>A0A094ZJA7_SCHHA</name>
<feature type="non-terminal residue" evidence="1">
    <location>
        <position position="1"/>
    </location>
</feature>
<dbReference type="PANTHER" id="PTHR46348:SF1">
    <property type="entry name" value="DELETED IN LUNG AND ESOPHAGEAL CANCER PROTEIN 1"/>
    <property type="match status" value="1"/>
</dbReference>
<feature type="non-terminal residue" evidence="1">
    <location>
        <position position="140"/>
    </location>
</feature>
<gene>
    <name evidence="1" type="ORF">MS3_02864</name>
</gene>
<accession>A0A094ZJA7</accession>
<dbReference type="InterPro" id="IPR013783">
    <property type="entry name" value="Ig-like_fold"/>
</dbReference>
<dbReference type="GO" id="GO:0008285">
    <property type="term" value="P:negative regulation of cell population proliferation"/>
    <property type="evidence" value="ECO:0007669"/>
    <property type="project" value="InterPro"/>
</dbReference>